<dbReference type="AlphaFoldDB" id="A0A6L5GAK7"/>
<dbReference type="InterPro" id="IPR057326">
    <property type="entry name" value="KR_dom"/>
</dbReference>
<keyword evidence="2 4" id="KW-0560">Oxidoreductase</keyword>
<dbReference type="SMART" id="SM00822">
    <property type="entry name" value="PKS_KR"/>
    <property type="match status" value="1"/>
</dbReference>
<dbReference type="InterPro" id="IPR002347">
    <property type="entry name" value="SDR_fam"/>
</dbReference>
<evidence type="ECO:0000259" key="3">
    <source>
        <dbReference type="SMART" id="SM00822"/>
    </source>
</evidence>
<keyword evidence="5" id="KW-1185">Reference proteome</keyword>
<organism evidence="4 5">
    <name type="scientific">Glycomyces albidus</name>
    <dbReference type="NCBI Taxonomy" id="2656774"/>
    <lineage>
        <taxon>Bacteria</taxon>
        <taxon>Bacillati</taxon>
        <taxon>Actinomycetota</taxon>
        <taxon>Actinomycetes</taxon>
        <taxon>Glycomycetales</taxon>
        <taxon>Glycomycetaceae</taxon>
        <taxon>Glycomyces</taxon>
    </lineage>
</organism>
<comment type="similarity">
    <text evidence="1">Belongs to the short-chain dehydrogenases/reductases (SDR) family.</text>
</comment>
<dbReference type="SUPFAM" id="SSF51735">
    <property type="entry name" value="NAD(P)-binding Rossmann-fold domains"/>
    <property type="match status" value="1"/>
</dbReference>
<dbReference type="PRINTS" id="PR00081">
    <property type="entry name" value="GDHRDH"/>
</dbReference>
<dbReference type="Pfam" id="PF13561">
    <property type="entry name" value="adh_short_C2"/>
    <property type="match status" value="1"/>
</dbReference>
<dbReference type="EC" id="1.1.1.47" evidence="4"/>
<dbReference type="PANTHER" id="PTHR43943:SF2">
    <property type="entry name" value="DEHYDROGENASE_REDUCTASE 4"/>
    <property type="match status" value="1"/>
</dbReference>
<dbReference type="PRINTS" id="PR00080">
    <property type="entry name" value="SDRFAMILY"/>
</dbReference>
<evidence type="ECO:0000256" key="1">
    <source>
        <dbReference type="ARBA" id="ARBA00006484"/>
    </source>
</evidence>
<proteinExistence type="inferred from homology"/>
<dbReference type="FunFam" id="3.40.50.720:FF:000084">
    <property type="entry name" value="Short-chain dehydrogenase reductase"/>
    <property type="match status" value="1"/>
</dbReference>
<evidence type="ECO:0000256" key="2">
    <source>
        <dbReference type="ARBA" id="ARBA00023002"/>
    </source>
</evidence>
<evidence type="ECO:0000313" key="5">
    <source>
        <dbReference type="Proteomes" id="UP000477750"/>
    </source>
</evidence>
<dbReference type="NCBIfam" id="NF005559">
    <property type="entry name" value="PRK07231.1"/>
    <property type="match status" value="1"/>
</dbReference>
<dbReference type="Proteomes" id="UP000477750">
    <property type="component" value="Unassembled WGS sequence"/>
</dbReference>
<accession>A0A6L5GAK7</accession>
<dbReference type="GO" id="GO:0047936">
    <property type="term" value="F:glucose 1-dehydrogenase [NAD(P)+] activity"/>
    <property type="evidence" value="ECO:0007669"/>
    <property type="project" value="UniProtKB-EC"/>
</dbReference>
<protein>
    <submittedName>
        <fullName evidence="4">Glucose 1-dehydrogenase</fullName>
        <ecNumber evidence="4">1.1.1.47</ecNumber>
    </submittedName>
</protein>
<sequence>MQRFEGSVALITGASRGIGFAIARRLVSEGANVVVTGRDKKALDEAVTELGEDRASGVAGKADDREHQAAAVAHAVERFGGLDHLVNNAGINPAYGPLAGIDLDAARKILEVNVIAALAWTREALAAGRLKSVVNMASIAGTAASPGIGFYGISKAALINQTEQLAEELAPAVRVNALAPAVVKSRFSKALYEGRETEAAAAYPLARLGEPDDVAGPAAFLLSDDAAWVTGQTILVDGGAGARRTW</sequence>
<name>A0A6L5GAK7_9ACTN</name>
<comment type="caution">
    <text evidence="4">The sequence shown here is derived from an EMBL/GenBank/DDBJ whole genome shotgun (WGS) entry which is preliminary data.</text>
</comment>
<dbReference type="RefSeq" id="WP_153025848.1">
    <property type="nucleotide sequence ID" value="NZ_WIAO01000016.1"/>
</dbReference>
<dbReference type="PANTHER" id="PTHR43943">
    <property type="entry name" value="DEHYDROGENASE/REDUCTASE (SDR FAMILY) MEMBER 4"/>
    <property type="match status" value="1"/>
</dbReference>
<dbReference type="Gene3D" id="3.40.50.720">
    <property type="entry name" value="NAD(P)-binding Rossmann-like Domain"/>
    <property type="match status" value="1"/>
</dbReference>
<gene>
    <name evidence="4" type="ORF">GFD30_14060</name>
</gene>
<dbReference type="InterPro" id="IPR036291">
    <property type="entry name" value="NAD(P)-bd_dom_sf"/>
</dbReference>
<evidence type="ECO:0000313" key="4">
    <source>
        <dbReference type="EMBL" id="MQM26684.1"/>
    </source>
</evidence>
<dbReference type="EMBL" id="WIAO01000016">
    <property type="protein sequence ID" value="MQM26684.1"/>
    <property type="molecule type" value="Genomic_DNA"/>
</dbReference>
<dbReference type="CDD" id="cd05233">
    <property type="entry name" value="SDR_c"/>
    <property type="match status" value="1"/>
</dbReference>
<feature type="domain" description="Ketoreductase" evidence="3">
    <location>
        <begin position="7"/>
        <end position="181"/>
    </location>
</feature>
<reference evidence="4 5" key="1">
    <citation type="submission" date="2019-10" db="EMBL/GenBank/DDBJ databases">
        <title>Glycomyces albidus sp. nov., a novel actinomycete isolated from rhizosphere soil of wheat (Triticum aestivum L.).</title>
        <authorList>
            <person name="Qian L."/>
        </authorList>
    </citation>
    <scope>NUCLEOTIDE SEQUENCE [LARGE SCALE GENOMIC DNA]</scope>
    <source>
        <strain evidence="4 5">NEAU-7082</strain>
    </source>
</reference>